<dbReference type="AlphaFoldDB" id="A0A417Z7K1"/>
<feature type="region of interest" description="Disordered" evidence="1">
    <location>
        <begin position="24"/>
        <end position="98"/>
    </location>
</feature>
<comment type="caution">
    <text evidence="3">The sequence shown here is derived from an EMBL/GenBank/DDBJ whole genome shotgun (WGS) entry which is preliminary data.</text>
</comment>
<sequence length="245" mass="23872">MSNNTMKIVAGLGAAGTLAVSGAALANSQSPAPTPSSSSSTQAHSGDAGKGGPGGHQHTEVTGATKTSVVNAVKAKDAAVSIERVMADPDGSYDVLGTKSGAKVVVEVSKDLKTVEVRTGGPGGPSGRDGRGGPGGHDGKQRTADVTGSTLTSVKSAVKAKDAAVTVEHAFKTPQGGYVALGTKSGQRVAYAVSADFKTVTLDSHGPRGGHSPHGERGQGGSTQQSPSAGQGSASSSASTGAVNS</sequence>
<evidence type="ECO:0000313" key="4">
    <source>
        <dbReference type="Proteomes" id="UP000285376"/>
    </source>
</evidence>
<organism evidence="3 4">
    <name type="scientific">Dermacoccus abyssi</name>
    <dbReference type="NCBI Taxonomy" id="322596"/>
    <lineage>
        <taxon>Bacteria</taxon>
        <taxon>Bacillati</taxon>
        <taxon>Actinomycetota</taxon>
        <taxon>Actinomycetes</taxon>
        <taxon>Micrococcales</taxon>
        <taxon>Dermacoccaceae</taxon>
        <taxon>Dermacoccus</taxon>
    </lineage>
</organism>
<proteinExistence type="predicted"/>
<evidence type="ECO:0008006" key="5">
    <source>
        <dbReference type="Google" id="ProtNLM"/>
    </source>
</evidence>
<keyword evidence="2" id="KW-0732">Signal</keyword>
<feature type="chain" id="PRO_5019527323" description="PepSY domain-containing protein" evidence="2">
    <location>
        <begin position="27"/>
        <end position="245"/>
    </location>
</feature>
<feature type="compositionally biased region" description="Low complexity" evidence="1">
    <location>
        <begin position="24"/>
        <end position="43"/>
    </location>
</feature>
<dbReference type="EMBL" id="QWLM01000004">
    <property type="protein sequence ID" value="RHW46603.1"/>
    <property type="molecule type" value="Genomic_DNA"/>
</dbReference>
<dbReference type="Proteomes" id="UP000285376">
    <property type="component" value="Unassembled WGS sequence"/>
</dbReference>
<gene>
    <name evidence="3" type="ORF">D1832_05010</name>
</gene>
<evidence type="ECO:0000313" key="3">
    <source>
        <dbReference type="EMBL" id="RHW46603.1"/>
    </source>
</evidence>
<reference evidence="3 4" key="1">
    <citation type="submission" date="2018-08" db="EMBL/GenBank/DDBJ databases">
        <title>Whole genome sequence analysis of Dermacoccus abyssi bacteria isolated from Deep Mariana trench Micromonospora spp reveals genes involved in the environmental adaptation and production of secondary metabolites.</title>
        <authorList>
            <person name="Abdel-Mageed W.M."/>
            <person name="Lehri B."/>
            <person name="Nouioui I."/>
            <person name="Goodfellow I."/>
            <person name="Jaspars M."/>
            <person name="Karlyshev A."/>
        </authorList>
    </citation>
    <scope>NUCLEOTIDE SEQUENCE [LARGE SCALE GENOMIC DNA]</scope>
    <source>
        <strain evidence="3 4">MT1.1</strain>
    </source>
</reference>
<evidence type="ECO:0000256" key="1">
    <source>
        <dbReference type="SAM" id="MobiDB-lite"/>
    </source>
</evidence>
<feature type="region of interest" description="Disordered" evidence="1">
    <location>
        <begin position="201"/>
        <end position="245"/>
    </location>
</feature>
<feature type="signal peptide" evidence="2">
    <location>
        <begin position="1"/>
        <end position="26"/>
    </location>
</feature>
<accession>A0A417Z7K1</accession>
<dbReference type="RefSeq" id="WP_118912886.1">
    <property type="nucleotide sequence ID" value="NZ_CBCRVH010000003.1"/>
</dbReference>
<name>A0A417Z7K1_9MICO</name>
<feature type="region of interest" description="Disordered" evidence="1">
    <location>
        <begin position="113"/>
        <end position="155"/>
    </location>
</feature>
<evidence type="ECO:0000256" key="2">
    <source>
        <dbReference type="SAM" id="SignalP"/>
    </source>
</evidence>
<feature type="compositionally biased region" description="Gly residues" evidence="1">
    <location>
        <begin position="120"/>
        <end position="136"/>
    </location>
</feature>
<feature type="compositionally biased region" description="Low complexity" evidence="1">
    <location>
        <begin position="222"/>
        <end position="245"/>
    </location>
</feature>
<protein>
    <recommendedName>
        <fullName evidence="5">PepSY domain-containing protein</fullName>
    </recommendedName>
</protein>